<keyword evidence="3" id="KW-1185">Reference proteome</keyword>
<feature type="region of interest" description="Disordered" evidence="1">
    <location>
        <begin position="147"/>
        <end position="222"/>
    </location>
</feature>
<sequence length="598" mass="62899">MNAIGWDSLTDVTTWTEVWVPWTSIIVNGTHILVPETTLSTGLDSSTLEPWEIPKRNAPCCGQCTLTADHMYLYYWPPVQTEDSDTLQNSGTLQTYVDETGFTMPSRILALQRSWLPCDPGFGEGLYYPPRTLLQGFALVPTTTAVSTTPHQSATPGQSIPKMTAPTSTANPADGGRHLDPQSNLDSNGPPTRTEAQPSSRVRLASTTSSQPSLRNFIQSKPPESITISFDTKSGERQIVTIIPPYDRGGSVLVVGGTQRITAAQSTRINDIPMSLDAHGTALRVGSTATVAEGETISTIGLWVSLNSQGIALVAGASQTLNFGSAISVNGAHTIWLDPGGTALVIDGTSTTSFRPHSSSSPTSTAPPVLALDGQTYTANAAGDLNIDGHVLTPGGAVTFGGTTKTLANVHTTVISRTWISLDPGATAVVVSILYSQKDSTIIMKHPQVSMTQSGQVGTEVVAIGGQQLAYNVDSNGDVVISGRTLYPGATLIQDKATFSLAADGSFMIVDGTTLAIDPTFVLSSSVAIASQRSTPELSHVEKTTEEDQTMFTDIVTGASSGAAVSTTGQTGAARRAYGVGPWKLLGVVLLFALRVFW</sequence>
<accession>A0A6A5YI66</accession>
<protein>
    <submittedName>
        <fullName evidence="2">Uncharacterized protein</fullName>
    </submittedName>
</protein>
<feature type="compositionally biased region" description="Polar residues" evidence="1">
    <location>
        <begin position="147"/>
        <end position="158"/>
    </location>
</feature>
<dbReference type="Proteomes" id="UP000799770">
    <property type="component" value="Unassembled WGS sequence"/>
</dbReference>
<name>A0A6A5YI66_9PLEO</name>
<organism evidence="2 3">
    <name type="scientific">Lophiotrema nucula</name>
    <dbReference type="NCBI Taxonomy" id="690887"/>
    <lineage>
        <taxon>Eukaryota</taxon>
        <taxon>Fungi</taxon>
        <taxon>Dikarya</taxon>
        <taxon>Ascomycota</taxon>
        <taxon>Pezizomycotina</taxon>
        <taxon>Dothideomycetes</taxon>
        <taxon>Pleosporomycetidae</taxon>
        <taxon>Pleosporales</taxon>
        <taxon>Lophiotremataceae</taxon>
        <taxon>Lophiotrema</taxon>
    </lineage>
</organism>
<reference evidence="2" key="1">
    <citation type="journal article" date="2020" name="Stud. Mycol.">
        <title>101 Dothideomycetes genomes: a test case for predicting lifestyles and emergence of pathogens.</title>
        <authorList>
            <person name="Haridas S."/>
            <person name="Albert R."/>
            <person name="Binder M."/>
            <person name="Bloem J."/>
            <person name="Labutti K."/>
            <person name="Salamov A."/>
            <person name="Andreopoulos B."/>
            <person name="Baker S."/>
            <person name="Barry K."/>
            <person name="Bills G."/>
            <person name="Bluhm B."/>
            <person name="Cannon C."/>
            <person name="Castanera R."/>
            <person name="Culley D."/>
            <person name="Daum C."/>
            <person name="Ezra D."/>
            <person name="Gonzalez J."/>
            <person name="Henrissat B."/>
            <person name="Kuo A."/>
            <person name="Liang C."/>
            <person name="Lipzen A."/>
            <person name="Lutzoni F."/>
            <person name="Magnuson J."/>
            <person name="Mondo S."/>
            <person name="Nolan M."/>
            <person name="Ohm R."/>
            <person name="Pangilinan J."/>
            <person name="Park H.-J."/>
            <person name="Ramirez L."/>
            <person name="Alfaro M."/>
            <person name="Sun H."/>
            <person name="Tritt A."/>
            <person name="Yoshinaga Y."/>
            <person name="Zwiers L.-H."/>
            <person name="Turgeon B."/>
            <person name="Goodwin S."/>
            <person name="Spatafora J."/>
            <person name="Crous P."/>
            <person name="Grigoriev I."/>
        </authorList>
    </citation>
    <scope>NUCLEOTIDE SEQUENCE</scope>
    <source>
        <strain evidence="2">CBS 627.86</strain>
    </source>
</reference>
<feature type="compositionally biased region" description="Polar residues" evidence="1">
    <location>
        <begin position="181"/>
        <end position="219"/>
    </location>
</feature>
<dbReference type="OrthoDB" id="3944128at2759"/>
<gene>
    <name evidence="2" type="ORF">BDV96DRAFT_693982</name>
</gene>
<dbReference type="EMBL" id="ML977360">
    <property type="protein sequence ID" value="KAF2106660.1"/>
    <property type="molecule type" value="Genomic_DNA"/>
</dbReference>
<evidence type="ECO:0000313" key="3">
    <source>
        <dbReference type="Proteomes" id="UP000799770"/>
    </source>
</evidence>
<proteinExistence type="predicted"/>
<evidence type="ECO:0000256" key="1">
    <source>
        <dbReference type="SAM" id="MobiDB-lite"/>
    </source>
</evidence>
<evidence type="ECO:0000313" key="2">
    <source>
        <dbReference type="EMBL" id="KAF2106660.1"/>
    </source>
</evidence>
<dbReference type="AlphaFoldDB" id="A0A6A5YI66"/>